<feature type="binding site" evidence="9">
    <location>
        <position position="126"/>
    </location>
    <ligand>
        <name>Zn(2+)</name>
        <dbReference type="ChEBI" id="CHEBI:29105"/>
        <note>catalytic</note>
    </ligand>
</feature>
<gene>
    <name evidence="9 10" type="primary">ybeY</name>
    <name evidence="10" type="ORF">EFY87_14515</name>
</gene>
<comment type="similarity">
    <text evidence="1 9">Belongs to the endoribonuclease YbeY family.</text>
</comment>
<organism evidence="10 11">
    <name type="scientific">Flexivirga caeni</name>
    <dbReference type="NCBI Taxonomy" id="2294115"/>
    <lineage>
        <taxon>Bacteria</taxon>
        <taxon>Bacillati</taxon>
        <taxon>Actinomycetota</taxon>
        <taxon>Actinomycetes</taxon>
        <taxon>Micrococcales</taxon>
        <taxon>Dermacoccaceae</taxon>
        <taxon>Flexivirga</taxon>
    </lineage>
</organism>
<keyword evidence="4 9" id="KW-0540">Nuclease</keyword>
<feature type="binding site" evidence="9">
    <location>
        <position position="120"/>
    </location>
    <ligand>
        <name>Zn(2+)</name>
        <dbReference type="ChEBI" id="CHEBI:29105"/>
        <note>catalytic</note>
    </ligand>
</feature>
<dbReference type="InterPro" id="IPR002036">
    <property type="entry name" value="YbeY"/>
</dbReference>
<keyword evidence="11" id="KW-1185">Reference proteome</keyword>
<dbReference type="GO" id="GO:0008270">
    <property type="term" value="F:zinc ion binding"/>
    <property type="evidence" value="ECO:0007669"/>
    <property type="project" value="UniProtKB-UniRule"/>
</dbReference>
<feature type="binding site" evidence="9">
    <location>
        <position position="116"/>
    </location>
    <ligand>
        <name>Zn(2+)</name>
        <dbReference type="ChEBI" id="CHEBI:29105"/>
        <note>catalytic</note>
    </ligand>
</feature>
<evidence type="ECO:0000256" key="3">
    <source>
        <dbReference type="ARBA" id="ARBA00022552"/>
    </source>
</evidence>
<dbReference type="PANTHER" id="PTHR46986:SF1">
    <property type="entry name" value="ENDORIBONUCLEASE YBEY, CHLOROPLASTIC"/>
    <property type="match status" value="1"/>
</dbReference>
<dbReference type="RefSeq" id="WP_123272201.1">
    <property type="nucleotide sequence ID" value="NZ_RJJQ01000016.1"/>
</dbReference>
<keyword evidence="3 9" id="KW-0698">rRNA processing</keyword>
<keyword evidence="9" id="KW-0963">Cytoplasm</keyword>
<keyword evidence="5 9" id="KW-0479">Metal-binding</keyword>
<dbReference type="GO" id="GO:0005737">
    <property type="term" value="C:cytoplasm"/>
    <property type="evidence" value="ECO:0007669"/>
    <property type="project" value="UniProtKB-SubCell"/>
</dbReference>
<dbReference type="InterPro" id="IPR020549">
    <property type="entry name" value="YbeY_CS"/>
</dbReference>
<protein>
    <recommendedName>
        <fullName evidence="9">Endoribonuclease YbeY</fullName>
        <ecNumber evidence="9">3.1.-.-</ecNumber>
    </recommendedName>
</protein>
<dbReference type="Gene3D" id="3.40.390.30">
    <property type="entry name" value="Metalloproteases ('zincins'), catalytic domain"/>
    <property type="match status" value="1"/>
</dbReference>
<keyword evidence="7 9" id="KW-0378">Hydrolase</keyword>
<sequence length="165" mass="18287">MSIDLLNETDYEVDLPELRDCAAHVLSELNVHPEVELYIGIIDESAMELLHKQWMDLPGPTDVMSFPMDELRPGKEGDDPVEGVLGDIVLCPTVAAAQAEQAGHTTAEELLLLTVHGLLHLLGFDHAEPGERREMFSLQRTLLLTFLAGRQRQGEDVRIIPPTGE</sequence>
<reference evidence="10 11" key="1">
    <citation type="submission" date="2018-11" db="EMBL/GenBank/DDBJ databases">
        <title>Draft genome of Simplicispira Flexivirga sp. BO-16.</title>
        <authorList>
            <person name="Im W.T."/>
        </authorList>
    </citation>
    <scope>NUCLEOTIDE SEQUENCE [LARGE SCALE GENOMIC DNA]</scope>
    <source>
        <strain evidence="10 11">BO-16</strain>
    </source>
</reference>
<dbReference type="SUPFAM" id="SSF55486">
    <property type="entry name" value="Metalloproteases ('zincins'), catalytic domain"/>
    <property type="match status" value="1"/>
</dbReference>
<comment type="function">
    <text evidence="9">Single strand-specific metallo-endoribonuclease involved in late-stage 70S ribosome quality control and in maturation of the 3' terminus of the 16S rRNA.</text>
</comment>
<evidence type="ECO:0000256" key="9">
    <source>
        <dbReference type="HAMAP-Rule" id="MF_00009"/>
    </source>
</evidence>
<name>A0A3M9M6C6_9MICO</name>
<evidence type="ECO:0000313" key="10">
    <source>
        <dbReference type="EMBL" id="RNI20443.1"/>
    </source>
</evidence>
<dbReference type="PROSITE" id="PS01306">
    <property type="entry name" value="UPF0054"/>
    <property type="match status" value="1"/>
</dbReference>
<keyword evidence="6 9" id="KW-0255">Endonuclease</keyword>
<dbReference type="HAMAP" id="MF_00009">
    <property type="entry name" value="Endoribonucl_YbeY"/>
    <property type="match status" value="1"/>
</dbReference>
<comment type="caution">
    <text evidence="10">The sequence shown here is derived from an EMBL/GenBank/DDBJ whole genome shotgun (WGS) entry which is preliminary data.</text>
</comment>
<evidence type="ECO:0000256" key="7">
    <source>
        <dbReference type="ARBA" id="ARBA00022801"/>
    </source>
</evidence>
<evidence type="ECO:0000256" key="4">
    <source>
        <dbReference type="ARBA" id="ARBA00022722"/>
    </source>
</evidence>
<evidence type="ECO:0000256" key="6">
    <source>
        <dbReference type="ARBA" id="ARBA00022759"/>
    </source>
</evidence>
<dbReference type="EC" id="3.1.-.-" evidence="9"/>
<dbReference type="EMBL" id="RJJQ01000016">
    <property type="protein sequence ID" value="RNI20443.1"/>
    <property type="molecule type" value="Genomic_DNA"/>
</dbReference>
<evidence type="ECO:0000256" key="5">
    <source>
        <dbReference type="ARBA" id="ARBA00022723"/>
    </source>
</evidence>
<dbReference type="GO" id="GO:0004521">
    <property type="term" value="F:RNA endonuclease activity"/>
    <property type="evidence" value="ECO:0007669"/>
    <property type="project" value="UniProtKB-UniRule"/>
</dbReference>
<dbReference type="Proteomes" id="UP000271678">
    <property type="component" value="Unassembled WGS sequence"/>
</dbReference>
<comment type="subcellular location">
    <subcellularLocation>
        <location evidence="9">Cytoplasm</location>
    </subcellularLocation>
</comment>
<dbReference type="NCBIfam" id="TIGR00043">
    <property type="entry name" value="rRNA maturation RNase YbeY"/>
    <property type="match status" value="1"/>
</dbReference>
<dbReference type="GO" id="GO:0006364">
    <property type="term" value="P:rRNA processing"/>
    <property type="evidence" value="ECO:0007669"/>
    <property type="project" value="UniProtKB-UniRule"/>
</dbReference>
<dbReference type="AlphaFoldDB" id="A0A3M9M6C6"/>
<evidence type="ECO:0000256" key="8">
    <source>
        <dbReference type="ARBA" id="ARBA00022833"/>
    </source>
</evidence>
<comment type="cofactor">
    <cofactor evidence="9">
        <name>Zn(2+)</name>
        <dbReference type="ChEBI" id="CHEBI:29105"/>
    </cofactor>
    <text evidence="9">Binds 1 zinc ion.</text>
</comment>
<dbReference type="OrthoDB" id="9807740at2"/>
<evidence type="ECO:0000313" key="11">
    <source>
        <dbReference type="Proteomes" id="UP000271678"/>
    </source>
</evidence>
<dbReference type="Pfam" id="PF02130">
    <property type="entry name" value="YbeY"/>
    <property type="match status" value="1"/>
</dbReference>
<dbReference type="InterPro" id="IPR023091">
    <property type="entry name" value="MetalPrtase_cat_dom_sf_prd"/>
</dbReference>
<proteinExistence type="inferred from homology"/>
<dbReference type="GO" id="GO:0004222">
    <property type="term" value="F:metalloendopeptidase activity"/>
    <property type="evidence" value="ECO:0007669"/>
    <property type="project" value="InterPro"/>
</dbReference>
<keyword evidence="2 9" id="KW-0690">Ribosome biogenesis</keyword>
<dbReference type="PANTHER" id="PTHR46986">
    <property type="entry name" value="ENDORIBONUCLEASE YBEY, CHLOROPLASTIC"/>
    <property type="match status" value="1"/>
</dbReference>
<accession>A0A3M9M6C6</accession>
<evidence type="ECO:0000256" key="2">
    <source>
        <dbReference type="ARBA" id="ARBA00022517"/>
    </source>
</evidence>
<evidence type="ECO:0000256" key="1">
    <source>
        <dbReference type="ARBA" id="ARBA00010875"/>
    </source>
</evidence>
<keyword evidence="8 9" id="KW-0862">Zinc</keyword>